<keyword evidence="15" id="KW-1185">Reference proteome</keyword>
<keyword evidence="8 12" id="KW-0131">Cell cycle</keyword>
<evidence type="ECO:0000256" key="12">
    <source>
        <dbReference type="HAMAP-Rule" id="MF_00111"/>
    </source>
</evidence>
<comment type="caution">
    <text evidence="14">The sequence shown here is derived from an EMBL/GenBank/DDBJ whole genome shotgun (WGS) entry which is preliminary data.</text>
</comment>
<keyword evidence="12" id="KW-0670">Pyruvate</keyword>
<reference evidence="14 15" key="1">
    <citation type="submission" date="2024-03" db="EMBL/GenBank/DDBJ databases">
        <title>Human intestinal bacterial collection.</title>
        <authorList>
            <person name="Pauvert C."/>
            <person name="Hitch T.C.A."/>
            <person name="Clavel T."/>
        </authorList>
    </citation>
    <scope>NUCLEOTIDE SEQUENCE [LARGE SCALE GENOMIC DNA]</scope>
    <source>
        <strain evidence="14 15">CLA-JM-H44</strain>
    </source>
</reference>
<feature type="binding site" evidence="12">
    <location>
        <position position="306"/>
    </location>
    <ligand>
        <name>UDP-N-acetyl-alpha-D-glucosamine</name>
        <dbReference type="ChEBI" id="CHEBI:57705"/>
    </ligand>
</feature>
<comment type="pathway">
    <text evidence="2 12">Cell wall biogenesis; peptidoglycan biosynthesis.</text>
</comment>
<comment type="similarity">
    <text evidence="10 12">Belongs to the EPSP synthase family. MurA subfamily.</text>
</comment>
<dbReference type="GO" id="GO:0008760">
    <property type="term" value="F:UDP-N-acetylglucosamine 1-carboxyvinyltransferase activity"/>
    <property type="evidence" value="ECO:0007669"/>
    <property type="project" value="UniProtKB-EC"/>
</dbReference>
<feature type="domain" description="Enolpyruvate transferase" evidence="13">
    <location>
        <begin position="6"/>
        <end position="407"/>
    </location>
</feature>
<comment type="caution">
    <text evidence="12">Lacks conserved residue(s) required for the propagation of feature annotation.</text>
</comment>
<evidence type="ECO:0000259" key="13">
    <source>
        <dbReference type="Pfam" id="PF00275"/>
    </source>
</evidence>
<evidence type="ECO:0000256" key="10">
    <source>
        <dbReference type="ARBA" id="ARBA00038367"/>
    </source>
</evidence>
<evidence type="ECO:0000256" key="6">
    <source>
        <dbReference type="ARBA" id="ARBA00022960"/>
    </source>
</evidence>
<comment type="function">
    <text evidence="12">Cell wall formation. Adds enolpyruvyl to UDP-N-acetylglucosamine.</text>
</comment>
<keyword evidence="7 12" id="KW-0573">Peptidoglycan synthesis</keyword>
<dbReference type="InterPro" id="IPR005750">
    <property type="entry name" value="UDP_GlcNAc_COvinyl_MurA"/>
</dbReference>
<keyword evidence="5 12" id="KW-0808">Transferase</keyword>
<evidence type="ECO:0000256" key="2">
    <source>
        <dbReference type="ARBA" id="ARBA00004752"/>
    </source>
</evidence>
<dbReference type="NCBIfam" id="NF006873">
    <property type="entry name" value="PRK09369.1"/>
    <property type="match status" value="1"/>
</dbReference>
<evidence type="ECO:0000256" key="1">
    <source>
        <dbReference type="ARBA" id="ARBA00004496"/>
    </source>
</evidence>
<dbReference type="Pfam" id="PF00275">
    <property type="entry name" value="EPSP_synthase"/>
    <property type="match status" value="1"/>
</dbReference>
<dbReference type="HAMAP" id="MF_00111">
    <property type="entry name" value="MurA"/>
    <property type="match status" value="1"/>
</dbReference>
<dbReference type="CDD" id="cd01555">
    <property type="entry name" value="UdpNAET"/>
    <property type="match status" value="1"/>
</dbReference>
<evidence type="ECO:0000256" key="11">
    <source>
        <dbReference type="ARBA" id="ARBA00047527"/>
    </source>
</evidence>
<dbReference type="PANTHER" id="PTHR43783">
    <property type="entry name" value="UDP-N-ACETYLGLUCOSAMINE 1-CARBOXYVINYLTRANSFERASE"/>
    <property type="match status" value="1"/>
</dbReference>
<protein>
    <recommendedName>
        <fullName evidence="12">UDP-N-acetylglucosamine 1-carboxyvinyltransferase</fullName>
        <ecNumber evidence="12">2.5.1.7</ecNumber>
    </recommendedName>
    <alternativeName>
        <fullName evidence="12">Enoylpyruvate transferase</fullName>
    </alternativeName>
    <alternativeName>
        <fullName evidence="12">UDP-N-acetylglucosamine enolpyruvyl transferase</fullName>
        <shortName evidence="12">EPT</shortName>
    </alternativeName>
</protein>
<sequence>MAKLMVQGGKRLCGELTVHGAKNSALPLLAASLLGDTPSIIHNCPELSDVDSSIHILEWLGCRVKREGSTIVVDSSSIDRCDIPDNLMREMRSSVVFLGAIAAKCGKARISFPGGCELGPRPIDLHLTALRQLGLTIDEGHGELDCYAKNGLTGTEITLSFPSVGATENIILAGATAKGTTRILNAAREPEISDLADFLNGCGARIYGAGEGTIRIEGVSRLSGTEHTVIPDRICAATYMAAAAVTQGNICLRGIIPAHLGPVLSLFSEAGCDLSLNGRDLRITAPPRLHSLKTVRTMPYPGFPTDAQAPVMSMAALADGTSVFVENIFESRYKHVGELMRLGAHIKVEGKVAVVEGVPRLSGAPVEATDLRGGAALVVAGLAAEGVTEITGLHHLDRGYEHMEDTLRAVGAVLERV</sequence>
<accession>A0ABV1E3Y6</accession>
<name>A0ABV1E3Y6_9FIRM</name>
<dbReference type="InterPro" id="IPR001986">
    <property type="entry name" value="Enolpyruvate_Tfrase_dom"/>
</dbReference>
<feature type="binding site" evidence="12">
    <location>
        <begin position="22"/>
        <end position="23"/>
    </location>
    <ligand>
        <name>phosphoenolpyruvate</name>
        <dbReference type="ChEBI" id="CHEBI:58702"/>
    </ligand>
</feature>
<feature type="binding site" evidence="12">
    <location>
        <position position="92"/>
    </location>
    <ligand>
        <name>UDP-N-acetyl-alpha-D-glucosamine</name>
        <dbReference type="ChEBI" id="CHEBI:57705"/>
    </ligand>
</feature>
<dbReference type="Proteomes" id="UP001489509">
    <property type="component" value="Unassembled WGS sequence"/>
</dbReference>
<dbReference type="SUPFAM" id="SSF55205">
    <property type="entry name" value="EPT/RTPC-like"/>
    <property type="match status" value="1"/>
</dbReference>
<evidence type="ECO:0000313" key="15">
    <source>
        <dbReference type="Proteomes" id="UP001489509"/>
    </source>
</evidence>
<keyword evidence="6 12" id="KW-0133">Cell shape</keyword>
<keyword evidence="4 12" id="KW-0132">Cell division</keyword>
<gene>
    <name evidence="12 14" type="primary">murA</name>
    <name evidence="14" type="ORF">WMO26_07970</name>
</gene>
<dbReference type="InterPro" id="IPR013792">
    <property type="entry name" value="RNA3'P_cycl/enolpyr_Trfase_a/b"/>
</dbReference>
<feature type="active site" description="Proton donor" evidence="12">
    <location>
        <position position="116"/>
    </location>
</feature>
<dbReference type="NCBIfam" id="TIGR01072">
    <property type="entry name" value="murA"/>
    <property type="match status" value="1"/>
</dbReference>
<feature type="binding site" evidence="12">
    <location>
        <position position="328"/>
    </location>
    <ligand>
        <name>UDP-N-acetyl-alpha-D-glucosamine</name>
        <dbReference type="ChEBI" id="CHEBI:57705"/>
    </ligand>
</feature>
<dbReference type="EMBL" id="JBBMFD010000012">
    <property type="protein sequence ID" value="MEQ2440758.1"/>
    <property type="molecule type" value="Genomic_DNA"/>
</dbReference>
<dbReference type="PANTHER" id="PTHR43783:SF1">
    <property type="entry name" value="UDP-N-ACETYLGLUCOSAMINE 1-CARBOXYVINYLTRANSFERASE"/>
    <property type="match status" value="1"/>
</dbReference>
<feature type="binding site" evidence="12">
    <location>
        <begin position="121"/>
        <end position="125"/>
    </location>
    <ligand>
        <name>UDP-N-acetyl-alpha-D-glucosamine</name>
        <dbReference type="ChEBI" id="CHEBI:57705"/>
    </ligand>
</feature>
<dbReference type="InterPro" id="IPR036968">
    <property type="entry name" value="Enolpyruvate_Tfrase_sf"/>
</dbReference>
<keyword evidence="9 12" id="KW-0961">Cell wall biogenesis/degradation</keyword>
<proteinExistence type="inferred from homology"/>
<evidence type="ECO:0000256" key="8">
    <source>
        <dbReference type="ARBA" id="ARBA00023306"/>
    </source>
</evidence>
<dbReference type="InterPro" id="IPR050068">
    <property type="entry name" value="MurA_subfamily"/>
</dbReference>
<evidence type="ECO:0000313" key="14">
    <source>
        <dbReference type="EMBL" id="MEQ2440758.1"/>
    </source>
</evidence>
<evidence type="ECO:0000256" key="3">
    <source>
        <dbReference type="ARBA" id="ARBA00022490"/>
    </source>
</evidence>
<feature type="modified residue" description="2-(S-cysteinyl)pyruvic acid O-phosphothioketal" evidence="12">
    <location>
        <position position="116"/>
    </location>
</feature>
<comment type="subcellular location">
    <subcellularLocation>
        <location evidence="1 12">Cytoplasm</location>
    </subcellularLocation>
</comment>
<comment type="catalytic activity">
    <reaction evidence="11 12">
        <text>phosphoenolpyruvate + UDP-N-acetyl-alpha-D-glucosamine = UDP-N-acetyl-3-O-(1-carboxyvinyl)-alpha-D-glucosamine + phosphate</text>
        <dbReference type="Rhea" id="RHEA:18681"/>
        <dbReference type="ChEBI" id="CHEBI:43474"/>
        <dbReference type="ChEBI" id="CHEBI:57705"/>
        <dbReference type="ChEBI" id="CHEBI:58702"/>
        <dbReference type="ChEBI" id="CHEBI:68483"/>
        <dbReference type="EC" id="2.5.1.7"/>
    </reaction>
</comment>
<dbReference type="Gene3D" id="3.65.10.10">
    <property type="entry name" value="Enolpyruvate transferase domain"/>
    <property type="match status" value="2"/>
</dbReference>
<dbReference type="RefSeq" id="WP_349219428.1">
    <property type="nucleotide sequence ID" value="NZ_JBBMFD010000012.1"/>
</dbReference>
<evidence type="ECO:0000256" key="5">
    <source>
        <dbReference type="ARBA" id="ARBA00022679"/>
    </source>
</evidence>
<evidence type="ECO:0000256" key="9">
    <source>
        <dbReference type="ARBA" id="ARBA00023316"/>
    </source>
</evidence>
<evidence type="ECO:0000256" key="7">
    <source>
        <dbReference type="ARBA" id="ARBA00022984"/>
    </source>
</evidence>
<evidence type="ECO:0000256" key="4">
    <source>
        <dbReference type="ARBA" id="ARBA00022618"/>
    </source>
</evidence>
<organism evidence="14 15">
    <name type="scientific">Solibaculum intestinale</name>
    <dbReference type="NCBI Taxonomy" id="3133165"/>
    <lineage>
        <taxon>Bacteria</taxon>
        <taxon>Bacillati</taxon>
        <taxon>Bacillota</taxon>
        <taxon>Clostridia</taxon>
        <taxon>Eubacteriales</taxon>
        <taxon>Oscillospiraceae</taxon>
        <taxon>Solibaculum</taxon>
    </lineage>
</organism>
<dbReference type="EC" id="2.5.1.7" evidence="12"/>
<keyword evidence="3 12" id="KW-0963">Cytoplasm</keyword>